<organism evidence="6 7">
    <name type="scientific">Stutzerimonas nitrititolerans</name>
    <dbReference type="NCBI Taxonomy" id="2482751"/>
    <lineage>
        <taxon>Bacteria</taxon>
        <taxon>Pseudomonadati</taxon>
        <taxon>Pseudomonadota</taxon>
        <taxon>Gammaproteobacteria</taxon>
        <taxon>Pseudomonadales</taxon>
        <taxon>Pseudomonadaceae</taxon>
        <taxon>Stutzerimonas</taxon>
    </lineage>
</organism>
<evidence type="ECO:0000259" key="5">
    <source>
        <dbReference type="Pfam" id="PF13354"/>
    </source>
</evidence>
<evidence type="ECO:0000256" key="3">
    <source>
        <dbReference type="ARBA" id="ARBA00012865"/>
    </source>
</evidence>
<feature type="domain" description="Beta-lactamase class A catalytic" evidence="5">
    <location>
        <begin position="48"/>
        <end position="318"/>
    </location>
</feature>
<dbReference type="EMBL" id="JAMYBS010000027">
    <property type="protein sequence ID" value="MCO7546557.1"/>
    <property type="molecule type" value="Genomic_DNA"/>
</dbReference>
<dbReference type="InterPro" id="IPR045155">
    <property type="entry name" value="Beta-lactam_cat"/>
</dbReference>
<dbReference type="Pfam" id="PF13354">
    <property type="entry name" value="Beta-lactamase2"/>
    <property type="match status" value="1"/>
</dbReference>
<keyword evidence="6" id="KW-0378">Hydrolase</keyword>
<name>A0AA41WL76_9GAMM</name>
<feature type="chain" id="PRO_5041354166" description="beta-lactamase" evidence="4">
    <location>
        <begin position="20"/>
        <end position="353"/>
    </location>
</feature>
<sequence>MNRLPALPALLVLSCGLSACTDEASATWKKGLEEELRRIDDEAPGDLGVYIKHLGDDAQLRYNAERFWYLGSAVKVPIAVALLQGIDDGEHSLDERLSLQADDKVDGSGDLVWQDEGVDYSLRDLLTEMLIESDNTAANMLIRLVGEDELNQRTRKNMGGDGFERITTFTQVRRDVYGEVHPDAAKLENIQLVELAAARFSEPRYEALVEVLQVERGELKAASMEQAYARYYARKLNSSTLVAYGALLERLVRGELLSEASRDVLYADMKIDSYDNYRLEAGLPEDVPFIHKTGTQLERACHVGVIEPRDEARAIVVAACAEGLDEGKEAGQLFERVGQAITRALLRADPEES</sequence>
<dbReference type="PANTHER" id="PTHR35333">
    <property type="entry name" value="BETA-LACTAMASE"/>
    <property type="match status" value="1"/>
</dbReference>
<comment type="catalytic activity">
    <reaction evidence="1">
        <text>a beta-lactam + H2O = a substituted beta-amino acid</text>
        <dbReference type="Rhea" id="RHEA:20401"/>
        <dbReference type="ChEBI" id="CHEBI:15377"/>
        <dbReference type="ChEBI" id="CHEBI:35627"/>
        <dbReference type="ChEBI" id="CHEBI:140347"/>
        <dbReference type="EC" id="3.5.2.6"/>
    </reaction>
</comment>
<dbReference type="InterPro" id="IPR012338">
    <property type="entry name" value="Beta-lactam/transpept-like"/>
</dbReference>
<dbReference type="PROSITE" id="PS51257">
    <property type="entry name" value="PROKAR_LIPOPROTEIN"/>
    <property type="match status" value="1"/>
</dbReference>
<dbReference type="GO" id="GO:0008800">
    <property type="term" value="F:beta-lactamase activity"/>
    <property type="evidence" value="ECO:0007669"/>
    <property type="project" value="UniProtKB-EC"/>
</dbReference>
<dbReference type="AlphaFoldDB" id="A0AA41WL76"/>
<evidence type="ECO:0000313" key="7">
    <source>
        <dbReference type="Proteomes" id="UP001165292"/>
    </source>
</evidence>
<dbReference type="GO" id="GO:0030655">
    <property type="term" value="P:beta-lactam antibiotic catabolic process"/>
    <property type="evidence" value="ECO:0007669"/>
    <property type="project" value="InterPro"/>
</dbReference>
<evidence type="ECO:0000313" key="6">
    <source>
        <dbReference type="EMBL" id="MCO7546557.1"/>
    </source>
</evidence>
<comment type="caution">
    <text evidence="6">The sequence shown here is derived from an EMBL/GenBank/DDBJ whole genome shotgun (WGS) entry which is preliminary data.</text>
</comment>
<comment type="similarity">
    <text evidence="2">Belongs to the class-A beta-lactamase family.</text>
</comment>
<keyword evidence="4" id="KW-0732">Signal</keyword>
<gene>
    <name evidence="6" type="ORF">NJF43_17515</name>
</gene>
<accession>A0AA41WL76</accession>
<dbReference type="InterPro" id="IPR000871">
    <property type="entry name" value="Beta-lactam_class-A"/>
</dbReference>
<dbReference type="GO" id="GO:0046677">
    <property type="term" value="P:response to antibiotic"/>
    <property type="evidence" value="ECO:0007669"/>
    <property type="project" value="InterPro"/>
</dbReference>
<evidence type="ECO:0000256" key="4">
    <source>
        <dbReference type="SAM" id="SignalP"/>
    </source>
</evidence>
<protein>
    <recommendedName>
        <fullName evidence="3">beta-lactamase</fullName>
        <ecNumber evidence="3">3.5.2.6</ecNumber>
    </recommendedName>
</protein>
<reference evidence="6" key="1">
    <citation type="submission" date="2022-06" db="EMBL/GenBank/DDBJ databases">
        <title>Detection of beta-lactamases in bacteria of animal origin.</title>
        <authorList>
            <person name="Mlynarcik P."/>
            <person name="Zdarska V."/>
            <person name="Chudobova H."/>
            <person name="Prochazkova P."/>
            <person name="Hricova K."/>
            <person name="Mezerova K."/>
            <person name="Bardon J."/>
            <person name="Dolejska M."/>
            <person name="Sukkar I."/>
            <person name="Kolar M."/>
        </authorList>
    </citation>
    <scope>NUCLEOTIDE SEQUENCE</scope>
    <source>
        <strain evidence="6">S 300-3</strain>
    </source>
</reference>
<proteinExistence type="inferred from homology"/>
<dbReference type="Proteomes" id="UP001165292">
    <property type="component" value="Unassembled WGS sequence"/>
</dbReference>
<evidence type="ECO:0000256" key="1">
    <source>
        <dbReference type="ARBA" id="ARBA00001526"/>
    </source>
</evidence>
<dbReference type="Gene3D" id="3.40.710.10">
    <property type="entry name" value="DD-peptidase/beta-lactamase superfamily"/>
    <property type="match status" value="1"/>
</dbReference>
<dbReference type="PANTHER" id="PTHR35333:SF3">
    <property type="entry name" value="BETA-LACTAMASE-TYPE TRANSPEPTIDASE FOLD CONTAINING PROTEIN"/>
    <property type="match status" value="1"/>
</dbReference>
<dbReference type="EC" id="3.5.2.6" evidence="3"/>
<feature type="signal peptide" evidence="4">
    <location>
        <begin position="1"/>
        <end position="19"/>
    </location>
</feature>
<evidence type="ECO:0000256" key="2">
    <source>
        <dbReference type="ARBA" id="ARBA00009009"/>
    </source>
</evidence>
<dbReference type="RefSeq" id="WP_253164361.1">
    <property type="nucleotide sequence ID" value="NZ_DAMBRV010000133.1"/>
</dbReference>
<dbReference type="SUPFAM" id="SSF56601">
    <property type="entry name" value="beta-lactamase/transpeptidase-like"/>
    <property type="match status" value="1"/>
</dbReference>